<keyword evidence="3" id="KW-0804">Transcription</keyword>
<dbReference type="Gene3D" id="1.10.10.60">
    <property type="entry name" value="Homeodomain-like"/>
    <property type="match status" value="1"/>
</dbReference>
<evidence type="ECO:0000256" key="3">
    <source>
        <dbReference type="ARBA" id="ARBA00023163"/>
    </source>
</evidence>
<dbReference type="Pfam" id="PF12833">
    <property type="entry name" value="HTH_18"/>
    <property type="match status" value="1"/>
</dbReference>
<dbReference type="SUPFAM" id="SSF46689">
    <property type="entry name" value="Homeodomain-like"/>
    <property type="match status" value="1"/>
</dbReference>
<evidence type="ECO:0000256" key="2">
    <source>
        <dbReference type="ARBA" id="ARBA00023125"/>
    </source>
</evidence>
<protein>
    <submittedName>
        <fullName evidence="5">AraC family transcriptional regulator</fullName>
    </submittedName>
</protein>
<evidence type="ECO:0000256" key="1">
    <source>
        <dbReference type="ARBA" id="ARBA00023015"/>
    </source>
</evidence>
<gene>
    <name evidence="5" type="ORF">R0135_06200</name>
</gene>
<dbReference type="Proteomes" id="UP001626537">
    <property type="component" value="Chromosome"/>
</dbReference>
<keyword evidence="1" id="KW-0805">Transcription regulation</keyword>
<dbReference type="InterPro" id="IPR032687">
    <property type="entry name" value="AraC-type_N"/>
</dbReference>
<feature type="domain" description="HTH araC/xylS-type" evidence="4">
    <location>
        <begin position="242"/>
        <end position="343"/>
    </location>
</feature>
<dbReference type="InterPro" id="IPR018060">
    <property type="entry name" value="HTH_AraC"/>
</dbReference>
<name>A0ABZ0I7E7_9GAMM</name>
<dbReference type="EMBL" id="CP136864">
    <property type="protein sequence ID" value="WOJ94754.1"/>
    <property type="molecule type" value="Genomic_DNA"/>
</dbReference>
<keyword evidence="6" id="KW-1185">Reference proteome</keyword>
<keyword evidence="2" id="KW-0238">DNA-binding</keyword>
<evidence type="ECO:0000313" key="6">
    <source>
        <dbReference type="Proteomes" id="UP001626537"/>
    </source>
</evidence>
<evidence type="ECO:0000259" key="4">
    <source>
        <dbReference type="PROSITE" id="PS01124"/>
    </source>
</evidence>
<dbReference type="Pfam" id="PF12625">
    <property type="entry name" value="Arabinose_bd"/>
    <property type="match status" value="1"/>
</dbReference>
<dbReference type="PROSITE" id="PS01124">
    <property type="entry name" value="HTH_ARAC_FAMILY_2"/>
    <property type="match status" value="1"/>
</dbReference>
<dbReference type="RefSeq" id="WP_407349387.1">
    <property type="nucleotide sequence ID" value="NZ_CP136864.1"/>
</dbReference>
<dbReference type="PANTHER" id="PTHR47894:SF1">
    <property type="entry name" value="HTH-TYPE TRANSCRIPTIONAL REGULATOR VQSM"/>
    <property type="match status" value="1"/>
</dbReference>
<dbReference type="InterPro" id="IPR009057">
    <property type="entry name" value="Homeodomain-like_sf"/>
</dbReference>
<evidence type="ECO:0000313" key="5">
    <source>
        <dbReference type="EMBL" id="WOJ94754.1"/>
    </source>
</evidence>
<dbReference type="PANTHER" id="PTHR47894">
    <property type="entry name" value="HTH-TYPE TRANSCRIPTIONAL REGULATOR GADX"/>
    <property type="match status" value="1"/>
</dbReference>
<accession>A0ABZ0I7E7</accession>
<organism evidence="5 6">
    <name type="scientific">Congregibacter variabilis</name>
    <dbReference type="NCBI Taxonomy" id="3081200"/>
    <lineage>
        <taxon>Bacteria</taxon>
        <taxon>Pseudomonadati</taxon>
        <taxon>Pseudomonadota</taxon>
        <taxon>Gammaproteobacteria</taxon>
        <taxon>Cellvibrionales</taxon>
        <taxon>Halieaceae</taxon>
        <taxon>Congregibacter</taxon>
    </lineage>
</organism>
<proteinExistence type="predicted"/>
<reference evidence="5 6" key="1">
    <citation type="submission" date="2023-10" db="EMBL/GenBank/DDBJ databases">
        <title>Two novel species belonging to the OM43/NOR5 clade.</title>
        <authorList>
            <person name="Park M."/>
        </authorList>
    </citation>
    <scope>NUCLEOTIDE SEQUENCE [LARGE SCALE GENOMIC DNA]</scope>
    <source>
        <strain evidence="5 6">IMCC43200</strain>
    </source>
</reference>
<sequence>MSAEKKYYLNSEICVPALTIARDLDVDLDAVLTEMAVSREDLDNSQFLISSDKYFLLLEKILQASGDSSLGLKAGRMASFGALGILGLGILSAASYRDSLILGASYAVISGAIGRTGYFESGRRAAFDFDIVPCGAALGRYLIDEQFASIYKYQATILGDDYCVDNGSSVVAEEIHFSYPEPDDAQIYHDFFRCKLVFDAGGNRMWFAQETLDLPLPLANESSFNLCRTQCEQLFSERESPLSIAQEVQRTLLQSSYGFPSLEQMAKTLGLSPRTMRRQLRHAGFSYSELLTRVKSQWADELLSNHELSIDHIAEILGYVETTNFRRAYRRWKGMSPSQYRRQSRY</sequence>
<dbReference type="SMART" id="SM00342">
    <property type="entry name" value="HTH_ARAC"/>
    <property type="match status" value="1"/>
</dbReference>